<dbReference type="InterPro" id="IPR040397">
    <property type="entry name" value="SWAP"/>
</dbReference>
<evidence type="ECO:0000256" key="7">
    <source>
        <dbReference type="SAM" id="MobiDB-lite"/>
    </source>
</evidence>
<name>A0A3P6AS20_BRACM</name>
<dbReference type="PANTHER" id="PTHR13161">
    <property type="entry name" value="SPLICING FACTOR SUPPRESSOR OF WHITE APRICOT"/>
    <property type="match status" value="1"/>
</dbReference>
<feature type="compositionally biased region" description="Basic and acidic residues" evidence="7">
    <location>
        <begin position="743"/>
        <end position="776"/>
    </location>
</feature>
<feature type="compositionally biased region" description="Basic residues" evidence="7">
    <location>
        <begin position="692"/>
        <end position="721"/>
    </location>
</feature>
<feature type="domain" description="SURP motif" evidence="8">
    <location>
        <begin position="179"/>
        <end position="221"/>
    </location>
</feature>
<dbReference type="InterPro" id="IPR019147">
    <property type="entry name" value="SWAP_N_domain"/>
</dbReference>
<evidence type="ECO:0000313" key="9">
    <source>
        <dbReference type="EMBL" id="VDC86908.1"/>
    </source>
</evidence>
<dbReference type="PROSITE" id="PS50128">
    <property type="entry name" value="SURP"/>
    <property type="match status" value="2"/>
</dbReference>
<feature type="region of interest" description="Disordered" evidence="7">
    <location>
        <begin position="451"/>
        <end position="484"/>
    </location>
</feature>
<dbReference type="GO" id="GO:0003723">
    <property type="term" value="F:RNA binding"/>
    <property type="evidence" value="ECO:0007669"/>
    <property type="project" value="UniProtKB-KW"/>
</dbReference>
<evidence type="ECO:0000256" key="3">
    <source>
        <dbReference type="ARBA" id="ARBA00022884"/>
    </source>
</evidence>
<dbReference type="Pfam" id="PF01805">
    <property type="entry name" value="Surp"/>
    <property type="match status" value="2"/>
</dbReference>
<dbReference type="InterPro" id="IPR035967">
    <property type="entry name" value="SWAP/Surp_sf"/>
</dbReference>
<feature type="compositionally biased region" description="Basic and acidic residues" evidence="7">
    <location>
        <begin position="679"/>
        <end position="691"/>
    </location>
</feature>
<feature type="compositionally biased region" description="Basic and acidic residues" evidence="7">
    <location>
        <begin position="790"/>
        <end position="800"/>
    </location>
</feature>
<feature type="compositionally biased region" description="Basic residues" evidence="7">
    <location>
        <begin position="801"/>
        <end position="810"/>
    </location>
</feature>
<sequence length="932" mass="104423">MDLEIVGRHALFFDDDSMATFVNSPTALVDWNSLFIDRYDVRHLLSSLPPPRPKRRRSVSDDPDLDADLDHERYLDLPADSPSPSHDESGKDCELRRNLSVLSIVDLVQTLGSYVRDDMNDGSASTNAAGFRAVPYSYGSSSDFGDQKIADTESGFSPPFPVPDYLLQHLPPTEKLHQIMARTSSFVSNHGGQSEIVLRVKQGDNPTFGFLMPDHHLHSYFRFLVEHQELLTGKSAVEDKNIEGGKDGGALSLLGSVYGTVEDEDTNEESARDCKTKGSAEGDEADSSGAEVSKEAAKIDTVRDVASKHSLPSNDQAPFIKGNPFVSAVNVVERKQINTEDKVSEKPLASEKLQSSTMLGQPKLELQIVEPPVEMKRAIDKIVDFIQKNGKELEATLAAQDVKYGMFPFLRPASLYHGYYRKVLQEAEELRSCNKGDFTKKEDMKQEKMDSAVKDGKPALGSAGVLKDDSAKREKQKMVSDKPKIELKKESFKPVKPQMRVNVDVNTAAAILEAARRGIRNPQLGILSGKPLDGTSQSLENDGSNTSSKPPDLAKSMGQLNSGSAAASEADSSEAGLSKEQKLKAERLKRAKMFVAMLTPGAQVAQQAEPSRSLSVEPFGSGSGSNAAKEVEGSSLPSEVSETKQADDGNSERRSKRNYRSRSQRDEDNEMGEEEDDEDRSKEEVTEDTKAEKKHSSRKRHDRHKNKTRHSSKDRHSRNKHNHESSSDDEYHSRSRRRHKHSKSSDRHELYDSSDTDREHRYRSSKHNKDADYSKDKRSHRHKSGRHHDKHIDSSDDEHRSHHRHRSSRRKHEDSSDGEHGHRQKSSKRIRKDEKRVEEESVSKSDQPDRKASPEDNIMHPQNEPTQVSDELRAKIRAMLADTLSIKVIEAMPLSKGQSLEMLGRRDEIKSQFLTFVDVRKKLCNESLLKCL</sequence>
<gene>
    <name evidence="9" type="ORF">BRAA02T06053Z</name>
</gene>
<dbReference type="InterPro" id="IPR000061">
    <property type="entry name" value="Surp"/>
</dbReference>
<feature type="compositionally biased region" description="Polar residues" evidence="7">
    <location>
        <begin position="534"/>
        <end position="549"/>
    </location>
</feature>
<dbReference type="SUPFAM" id="SSF109905">
    <property type="entry name" value="Surp module (SWAP domain)"/>
    <property type="match status" value="2"/>
</dbReference>
<keyword evidence="5" id="KW-0804">Transcription</keyword>
<keyword evidence="4" id="KW-0805">Transcription regulation</keyword>
<feature type="compositionally biased region" description="Polar residues" evidence="7">
    <location>
        <begin position="604"/>
        <end position="614"/>
    </location>
</feature>
<evidence type="ECO:0000256" key="6">
    <source>
        <dbReference type="ARBA" id="ARBA00023187"/>
    </source>
</evidence>
<reference evidence="9" key="1">
    <citation type="submission" date="2018-11" db="EMBL/GenBank/DDBJ databases">
        <authorList>
            <consortium name="Genoscope - CEA"/>
            <person name="William W."/>
        </authorList>
    </citation>
    <scope>NUCLEOTIDE SEQUENCE</scope>
</reference>
<dbReference type="AlphaFoldDB" id="A0A3P6AS20"/>
<keyword evidence="6" id="KW-0508">mRNA splicing</keyword>
<proteinExistence type="predicted"/>
<feature type="compositionally biased region" description="Basic and acidic residues" evidence="7">
    <location>
        <begin position="831"/>
        <end position="858"/>
    </location>
</feature>
<dbReference type="Pfam" id="PF09750">
    <property type="entry name" value="DRY_EERY"/>
    <property type="match status" value="1"/>
</dbReference>
<feature type="compositionally biased region" description="Basic residues" evidence="7">
    <location>
        <begin position="777"/>
        <end position="789"/>
    </location>
</feature>
<dbReference type="SMART" id="SM00648">
    <property type="entry name" value="SWAP"/>
    <property type="match status" value="2"/>
</dbReference>
<evidence type="ECO:0000256" key="5">
    <source>
        <dbReference type="ARBA" id="ARBA00023163"/>
    </source>
</evidence>
<evidence type="ECO:0000256" key="4">
    <source>
        <dbReference type="ARBA" id="ARBA00023015"/>
    </source>
</evidence>
<organism evidence="9">
    <name type="scientific">Brassica campestris</name>
    <name type="common">Field mustard</name>
    <dbReference type="NCBI Taxonomy" id="3711"/>
    <lineage>
        <taxon>Eukaryota</taxon>
        <taxon>Viridiplantae</taxon>
        <taxon>Streptophyta</taxon>
        <taxon>Embryophyta</taxon>
        <taxon>Tracheophyta</taxon>
        <taxon>Spermatophyta</taxon>
        <taxon>Magnoliopsida</taxon>
        <taxon>eudicotyledons</taxon>
        <taxon>Gunneridae</taxon>
        <taxon>Pentapetalae</taxon>
        <taxon>rosids</taxon>
        <taxon>malvids</taxon>
        <taxon>Brassicales</taxon>
        <taxon>Brassicaceae</taxon>
        <taxon>Brassiceae</taxon>
        <taxon>Brassica</taxon>
    </lineage>
</organism>
<feature type="compositionally biased region" description="Low complexity" evidence="7">
    <location>
        <begin position="562"/>
        <end position="576"/>
    </location>
</feature>
<protein>
    <recommendedName>
        <fullName evidence="8">SURP motif domain-containing protein</fullName>
    </recommendedName>
</protein>
<keyword evidence="2" id="KW-0677">Repeat</keyword>
<feature type="domain" description="SURP motif" evidence="8">
    <location>
        <begin position="378"/>
        <end position="420"/>
    </location>
</feature>
<feature type="compositionally biased region" description="Acidic residues" evidence="7">
    <location>
        <begin position="667"/>
        <end position="678"/>
    </location>
</feature>
<evidence type="ECO:0000259" key="8">
    <source>
        <dbReference type="PROSITE" id="PS50128"/>
    </source>
</evidence>
<evidence type="ECO:0000256" key="1">
    <source>
        <dbReference type="ARBA" id="ARBA00022664"/>
    </source>
</evidence>
<dbReference type="SMART" id="SM01141">
    <property type="entry name" value="DRY_EERY"/>
    <property type="match status" value="1"/>
</dbReference>
<dbReference type="Gene3D" id="1.10.10.790">
    <property type="entry name" value="Surp module"/>
    <property type="match status" value="2"/>
</dbReference>
<feature type="compositionally biased region" description="Basic and acidic residues" evidence="7">
    <location>
        <begin position="641"/>
        <end position="653"/>
    </location>
</feature>
<feature type="compositionally biased region" description="Basic and acidic residues" evidence="7">
    <location>
        <begin position="722"/>
        <end position="733"/>
    </location>
</feature>
<dbReference type="EMBL" id="LR031573">
    <property type="protein sequence ID" value="VDC86908.1"/>
    <property type="molecule type" value="Genomic_DNA"/>
</dbReference>
<keyword evidence="1" id="KW-0507">mRNA processing</keyword>
<feature type="compositionally biased region" description="Basic and acidic residues" evidence="7">
    <location>
        <begin position="466"/>
        <end position="484"/>
    </location>
</feature>
<keyword evidence="3" id="KW-0694">RNA-binding</keyword>
<dbReference type="GO" id="GO:0006397">
    <property type="term" value="P:mRNA processing"/>
    <property type="evidence" value="ECO:0007669"/>
    <property type="project" value="UniProtKB-KW"/>
</dbReference>
<evidence type="ECO:0000256" key="2">
    <source>
        <dbReference type="ARBA" id="ARBA00022737"/>
    </source>
</evidence>
<feature type="compositionally biased region" description="Basic and acidic residues" evidence="7">
    <location>
        <begin position="269"/>
        <end position="280"/>
    </location>
</feature>
<feature type="compositionally biased region" description="Basic and acidic residues" evidence="7">
    <location>
        <begin position="811"/>
        <end position="821"/>
    </location>
</feature>
<dbReference type="GO" id="GO:0008380">
    <property type="term" value="P:RNA splicing"/>
    <property type="evidence" value="ECO:0007669"/>
    <property type="project" value="UniProtKB-KW"/>
</dbReference>
<feature type="region of interest" description="Disordered" evidence="7">
    <location>
        <begin position="602"/>
        <end position="869"/>
    </location>
</feature>
<dbReference type="PANTHER" id="PTHR13161:SF15">
    <property type="entry name" value="SPLICING FACTOR, SUPPRESSOR OF WHITE-APRICOT HOMOLOG"/>
    <property type="match status" value="1"/>
</dbReference>
<accession>A0A3P6AS20</accession>
<feature type="region of interest" description="Disordered" evidence="7">
    <location>
        <begin position="261"/>
        <end position="296"/>
    </location>
</feature>
<feature type="region of interest" description="Disordered" evidence="7">
    <location>
        <begin position="523"/>
        <end position="583"/>
    </location>
</feature>